<dbReference type="InterPro" id="IPR033308">
    <property type="entry name" value="PGAP5/Cdc1/Ted1"/>
</dbReference>
<dbReference type="EMBL" id="JAVHNS010000011">
    <property type="protein sequence ID" value="KAK6340027.1"/>
    <property type="molecule type" value="Genomic_DNA"/>
</dbReference>
<evidence type="ECO:0008006" key="5">
    <source>
        <dbReference type="Google" id="ProtNLM"/>
    </source>
</evidence>
<dbReference type="GO" id="GO:0006506">
    <property type="term" value="P:GPI anchor biosynthetic process"/>
    <property type="evidence" value="ECO:0007669"/>
    <property type="project" value="InterPro"/>
</dbReference>
<keyword evidence="4" id="KW-1185">Reference proteome</keyword>
<organism evidence="3 4">
    <name type="scientific">Orbilia blumenaviensis</name>
    <dbReference type="NCBI Taxonomy" id="1796055"/>
    <lineage>
        <taxon>Eukaryota</taxon>
        <taxon>Fungi</taxon>
        <taxon>Dikarya</taxon>
        <taxon>Ascomycota</taxon>
        <taxon>Pezizomycotina</taxon>
        <taxon>Orbiliomycetes</taxon>
        <taxon>Orbiliales</taxon>
        <taxon>Orbiliaceae</taxon>
        <taxon>Orbilia</taxon>
    </lineage>
</organism>
<protein>
    <recommendedName>
        <fullName evidence="5">Calcineurin-like phosphoesterase domain-containing protein</fullName>
    </recommendedName>
</protein>
<keyword evidence="1 2" id="KW-0472">Membrane</keyword>
<comment type="caution">
    <text evidence="3">The sequence shown here is derived from an EMBL/GenBank/DDBJ whole genome shotgun (WGS) entry which is preliminary data.</text>
</comment>
<evidence type="ECO:0000256" key="1">
    <source>
        <dbReference type="ARBA" id="ARBA00023136"/>
    </source>
</evidence>
<dbReference type="GO" id="GO:0005783">
    <property type="term" value="C:endoplasmic reticulum"/>
    <property type="evidence" value="ECO:0007669"/>
    <property type="project" value="TreeGrafter"/>
</dbReference>
<dbReference type="PANTHER" id="PTHR13315:SF1">
    <property type="entry name" value="PROTEIN TED1"/>
    <property type="match status" value="1"/>
</dbReference>
<dbReference type="Proteomes" id="UP001373714">
    <property type="component" value="Unassembled WGS sequence"/>
</dbReference>
<evidence type="ECO:0000256" key="2">
    <source>
        <dbReference type="SAM" id="Phobius"/>
    </source>
</evidence>
<dbReference type="SUPFAM" id="SSF56300">
    <property type="entry name" value="Metallo-dependent phosphatases"/>
    <property type="match status" value="1"/>
</dbReference>
<dbReference type="PANTHER" id="PTHR13315">
    <property type="entry name" value="METALLO PHOSPHOESTERASE RELATED"/>
    <property type="match status" value="1"/>
</dbReference>
<gene>
    <name evidence="3" type="ORF">TWF730_001804</name>
</gene>
<dbReference type="InterPro" id="IPR029052">
    <property type="entry name" value="Metallo-depent_PP-like"/>
</dbReference>
<accession>A0AAV9UFP1</accession>
<name>A0AAV9UFP1_9PEZI</name>
<dbReference type="GO" id="GO:0016020">
    <property type="term" value="C:membrane"/>
    <property type="evidence" value="ECO:0007669"/>
    <property type="project" value="GOC"/>
</dbReference>
<evidence type="ECO:0000313" key="3">
    <source>
        <dbReference type="EMBL" id="KAK6340027.1"/>
    </source>
</evidence>
<proteinExistence type="predicted"/>
<keyword evidence="2" id="KW-1133">Transmembrane helix</keyword>
<feature type="transmembrane region" description="Helical" evidence="2">
    <location>
        <begin position="457"/>
        <end position="482"/>
    </location>
</feature>
<dbReference type="AlphaFoldDB" id="A0AAV9UFP1"/>
<reference evidence="3 4" key="1">
    <citation type="submission" date="2019-10" db="EMBL/GenBank/DDBJ databases">
        <authorList>
            <person name="Palmer J.M."/>
        </authorList>
    </citation>
    <scope>NUCLEOTIDE SEQUENCE [LARGE SCALE GENOMIC DNA]</scope>
    <source>
        <strain evidence="3 4">TWF730</strain>
    </source>
</reference>
<evidence type="ECO:0000313" key="4">
    <source>
        <dbReference type="Proteomes" id="UP001373714"/>
    </source>
</evidence>
<feature type="transmembrane region" description="Helical" evidence="2">
    <location>
        <begin position="12"/>
        <end position="32"/>
    </location>
</feature>
<keyword evidence="2" id="KW-0812">Transmembrane</keyword>
<sequence length="511" mass="57122">MPSLYSILSPLLSFLTVVSILSTAGLYVYPLLLNCSYPNPNAPFRLLTLADPQLEGDTSIYSARYASSPAWIRELRRFRKTLDLWGNDYYLAHIYRTLHTTVPILTSLLPFLPQGLPSPTHVTVLGDLIGSQWISNTEFTSRGNRFWNIVFPTARRLPPRALTESGRIPRTIYPLIQWPDTLINVVGNHDIGYSGDIRPDLVNRFEETYGPVNYEFTIPFPAINVSKSVNSGDGSVSQNITVNPSLRIINLNSLNIDSPARDPDIQMQTYNFMNKVFSEDLNWDGSVGTVLLTHVPLHKPEGVCVDGPMEKYYSEKYGSLLREQNHISKGASDMLLGELFGIRRVGEDKIPAGREMGIILDGHDHEGCDTVHWYSKDNNKNNAGEAKDGEEKIWKSAKWGDKGKKVGPSERWVREVTVRSMMGEFGGNAGLTSAWFDADAMSWRFEYSTCPVGVQHFWWTVHIVDFITMVLAVVLAILSAVGADGRKAKVPKVVVTKANGSSKTIKEKKLQ</sequence>